<evidence type="ECO:0000313" key="3">
    <source>
        <dbReference type="Proteomes" id="UP000285780"/>
    </source>
</evidence>
<sequence length="80" mass="8627">MGSSYLCNTKQYIMKLIFVTIGLLALAFAGIAIKIWAKKDGEFAGTCASQNPMLNESGEACGFCGKTPDQFDTCSEPQHN</sequence>
<proteinExistence type="predicted"/>
<reference evidence="2 3" key="1">
    <citation type="submission" date="2018-09" db="EMBL/GenBank/DDBJ databases">
        <title>Genomic Encyclopedia of Archaeal and Bacterial Type Strains, Phase II (KMG-II): from individual species to whole genera.</title>
        <authorList>
            <person name="Goeker M."/>
        </authorList>
    </citation>
    <scope>NUCLEOTIDE SEQUENCE [LARGE SCALE GENOMIC DNA]</scope>
    <source>
        <strain evidence="2 3">DSM 16505</strain>
    </source>
</reference>
<accession>A0A420DZX4</accession>
<name>A0A420DZX4_9FLAO</name>
<evidence type="ECO:0008006" key="4">
    <source>
        <dbReference type="Google" id="ProtNLM"/>
    </source>
</evidence>
<dbReference type="AlphaFoldDB" id="A0A420DZX4"/>
<evidence type="ECO:0000313" key="2">
    <source>
        <dbReference type="EMBL" id="RKF03405.1"/>
    </source>
</evidence>
<keyword evidence="1" id="KW-0472">Membrane</keyword>
<keyword evidence="1" id="KW-1133">Transmembrane helix</keyword>
<keyword evidence="3" id="KW-1185">Reference proteome</keyword>
<comment type="caution">
    <text evidence="2">The sequence shown here is derived from an EMBL/GenBank/DDBJ whole genome shotgun (WGS) entry which is preliminary data.</text>
</comment>
<gene>
    <name evidence="2" type="ORF">C8N26_1790</name>
</gene>
<dbReference type="Proteomes" id="UP000285780">
    <property type="component" value="Unassembled WGS sequence"/>
</dbReference>
<protein>
    <recommendedName>
        <fullName evidence="4">Membrane or secreted protein</fullName>
    </recommendedName>
</protein>
<feature type="transmembrane region" description="Helical" evidence="1">
    <location>
        <begin position="12"/>
        <end position="33"/>
    </location>
</feature>
<evidence type="ECO:0000256" key="1">
    <source>
        <dbReference type="SAM" id="Phobius"/>
    </source>
</evidence>
<keyword evidence="1" id="KW-0812">Transmembrane</keyword>
<organism evidence="2 3">
    <name type="scientific">Tenacibaculum lutimaris</name>
    <dbReference type="NCBI Taxonomy" id="285258"/>
    <lineage>
        <taxon>Bacteria</taxon>
        <taxon>Pseudomonadati</taxon>
        <taxon>Bacteroidota</taxon>
        <taxon>Flavobacteriia</taxon>
        <taxon>Flavobacteriales</taxon>
        <taxon>Flavobacteriaceae</taxon>
        <taxon>Tenacibaculum</taxon>
    </lineage>
</organism>
<dbReference type="EMBL" id="RAQM01000009">
    <property type="protein sequence ID" value="RKF03405.1"/>
    <property type="molecule type" value="Genomic_DNA"/>
</dbReference>